<evidence type="ECO:0000313" key="4">
    <source>
        <dbReference type="EMBL" id="TNH39136.1"/>
    </source>
</evidence>
<dbReference type="AlphaFoldDB" id="A0A5C4R578"/>
<name>A0A5C4R578_9RHOB</name>
<evidence type="ECO:0000256" key="2">
    <source>
        <dbReference type="SAM" id="SignalP"/>
    </source>
</evidence>
<proteinExistence type="predicted"/>
<evidence type="ECO:0000259" key="3">
    <source>
        <dbReference type="PROSITE" id="PS50234"/>
    </source>
</evidence>
<dbReference type="InterPro" id="IPR002035">
    <property type="entry name" value="VWF_A"/>
</dbReference>
<gene>
    <name evidence="4" type="ORF">FHD67_11630</name>
</gene>
<feature type="chain" id="PRO_5022758027" evidence="2">
    <location>
        <begin position="39"/>
        <end position="388"/>
    </location>
</feature>
<dbReference type="Proteomes" id="UP000304880">
    <property type="component" value="Unassembled WGS sequence"/>
</dbReference>
<reference evidence="4 5" key="1">
    <citation type="submission" date="2019-06" db="EMBL/GenBank/DDBJ databases">
        <authorList>
            <person name="Li J."/>
        </authorList>
    </citation>
    <scope>NUCLEOTIDE SEQUENCE [LARGE SCALE GENOMIC DNA]</scope>
    <source>
        <strain evidence="4 5">CGMCC 1.8012</strain>
    </source>
</reference>
<dbReference type="Pfam" id="PF13519">
    <property type="entry name" value="VWA_2"/>
    <property type="match status" value="1"/>
</dbReference>
<keyword evidence="2" id="KW-0732">Signal</keyword>
<evidence type="ECO:0000256" key="1">
    <source>
        <dbReference type="SAM" id="MobiDB-lite"/>
    </source>
</evidence>
<feature type="signal peptide" evidence="2">
    <location>
        <begin position="1"/>
        <end position="38"/>
    </location>
</feature>
<dbReference type="PROSITE" id="PS50234">
    <property type="entry name" value="VWFA"/>
    <property type="match status" value="1"/>
</dbReference>
<evidence type="ECO:0000313" key="5">
    <source>
        <dbReference type="Proteomes" id="UP000304880"/>
    </source>
</evidence>
<protein>
    <submittedName>
        <fullName evidence="4">VWA domain-containing protein</fullName>
    </submittedName>
</protein>
<keyword evidence="5" id="KW-1185">Reference proteome</keyword>
<dbReference type="EMBL" id="VDDC01000018">
    <property type="protein sequence ID" value="TNH39136.1"/>
    <property type="molecule type" value="Genomic_DNA"/>
</dbReference>
<dbReference type="SUPFAM" id="SSF53300">
    <property type="entry name" value="vWA-like"/>
    <property type="match status" value="1"/>
</dbReference>
<feature type="compositionally biased region" description="Basic and acidic residues" evidence="1">
    <location>
        <begin position="375"/>
        <end position="388"/>
    </location>
</feature>
<dbReference type="InterPro" id="IPR036465">
    <property type="entry name" value="vWFA_dom_sf"/>
</dbReference>
<sequence>MMTSGRDPGDTVRNRYRRPPVRLLALTVLLLSTAPALAQDADALLARFLQDRGEDIDACFTDMPQMRDDQRDADFRGATDAPVPLRRLVVAFDASGSMAGALGSDTKMAAARQAVEALLDDLPDDVIASLVAFGHRGTNDDAGRAASCAGVETLVPATDNTTALKAAVQALEPAGWTPLADALAAAGTQLSPSDAVGEQVVYVVSDGEETCGGDPVEQARALHDGNIRAVVNILGLDLPADERAQLEAVAQAGGGLFTPITTQSELAREIEERRRWNANSFEMLRTNNQASMTQLRNSNAAGGALLRLDNCIGGRSLRESNRVRAWSRDQDLTPDQQAALRAALTAAHDAHDARAAEIRSTLEAARDGANQAVQDQRDADAAEFETVR</sequence>
<feature type="domain" description="VWFA" evidence="3">
    <location>
        <begin position="87"/>
        <end position="284"/>
    </location>
</feature>
<dbReference type="Gene3D" id="3.40.50.410">
    <property type="entry name" value="von Willebrand factor, type A domain"/>
    <property type="match status" value="1"/>
</dbReference>
<comment type="caution">
    <text evidence="4">The sequence shown here is derived from an EMBL/GenBank/DDBJ whole genome shotgun (WGS) entry which is preliminary data.</text>
</comment>
<organism evidence="4 5">
    <name type="scientific">Paracoccus haeundaensis</name>
    <dbReference type="NCBI Taxonomy" id="225362"/>
    <lineage>
        <taxon>Bacteria</taxon>
        <taxon>Pseudomonadati</taxon>
        <taxon>Pseudomonadota</taxon>
        <taxon>Alphaproteobacteria</taxon>
        <taxon>Rhodobacterales</taxon>
        <taxon>Paracoccaceae</taxon>
        <taxon>Paracoccus</taxon>
    </lineage>
</organism>
<dbReference type="SMART" id="SM00327">
    <property type="entry name" value="VWA"/>
    <property type="match status" value="1"/>
</dbReference>
<feature type="region of interest" description="Disordered" evidence="1">
    <location>
        <begin position="366"/>
        <end position="388"/>
    </location>
</feature>
<accession>A0A5C4R578</accession>